<dbReference type="AlphaFoldDB" id="A0A0L0BW70"/>
<keyword evidence="1" id="KW-0732">Signal</keyword>
<name>A0A0L0BW70_LUCCU</name>
<accession>A0A0L0BW70</accession>
<evidence type="ECO:0000313" key="3">
    <source>
        <dbReference type="Proteomes" id="UP000037069"/>
    </source>
</evidence>
<evidence type="ECO:0000256" key="1">
    <source>
        <dbReference type="SAM" id="SignalP"/>
    </source>
</evidence>
<gene>
    <name evidence="2" type="ORF">FF38_02052</name>
</gene>
<proteinExistence type="predicted"/>
<dbReference type="Proteomes" id="UP000037069">
    <property type="component" value="Unassembled WGS sequence"/>
</dbReference>
<evidence type="ECO:0008006" key="4">
    <source>
        <dbReference type="Google" id="ProtNLM"/>
    </source>
</evidence>
<sequence length="151" mass="16748">MLNFTIILLLSQFFCVMGNNDISNCLKLCELVYKQICATIEDTEGNPIDCTFANDCILEMFTCINGKKEIGQKPGFCPALPLECNDIILGTLSKLEFLNPDNDKSNCLKACPLDIIQPICVTIENSNGEPMECTFPGDCYFEVFMCLSGTE</sequence>
<keyword evidence="3" id="KW-1185">Reference proteome</keyword>
<evidence type="ECO:0000313" key="2">
    <source>
        <dbReference type="EMBL" id="KNC24273.1"/>
    </source>
</evidence>
<comment type="caution">
    <text evidence="2">The sequence shown here is derived from an EMBL/GenBank/DDBJ whole genome shotgun (WGS) entry which is preliminary data.</text>
</comment>
<feature type="chain" id="PRO_5005535311" description="Kazal-like domain-containing protein" evidence="1">
    <location>
        <begin position="19"/>
        <end position="151"/>
    </location>
</feature>
<dbReference type="OrthoDB" id="10344534at2759"/>
<protein>
    <recommendedName>
        <fullName evidence="4">Kazal-like domain-containing protein</fullName>
    </recommendedName>
</protein>
<feature type="signal peptide" evidence="1">
    <location>
        <begin position="1"/>
        <end position="18"/>
    </location>
</feature>
<organism evidence="2 3">
    <name type="scientific">Lucilia cuprina</name>
    <name type="common">Green bottle fly</name>
    <name type="synonym">Australian sheep blowfly</name>
    <dbReference type="NCBI Taxonomy" id="7375"/>
    <lineage>
        <taxon>Eukaryota</taxon>
        <taxon>Metazoa</taxon>
        <taxon>Ecdysozoa</taxon>
        <taxon>Arthropoda</taxon>
        <taxon>Hexapoda</taxon>
        <taxon>Insecta</taxon>
        <taxon>Pterygota</taxon>
        <taxon>Neoptera</taxon>
        <taxon>Endopterygota</taxon>
        <taxon>Diptera</taxon>
        <taxon>Brachycera</taxon>
        <taxon>Muscomorpha</taxon>
        <taxon>Oestroidea</taxon>
        <taxon>Calliphoridae</taxon>
        <taxon>Luciliinae</taxon>
        <taxon>Lucilia</taxon>
    </lineage>
</organism>
<dbReference type="EMBL" id="JRES01001246">
    <property type="protein sequence ID" value="KNC24273.1"/>
    <property type="molecule type" value="Genomic_DNA"/>
</dbReference>
<feature type="non-terminal residue" evidence="2">
    <location>
        <position position="151"/>
    </location>
</feature>
<reference evidence="2 3" key="1">
    <citation type="journal article" date="2015" name="Nat. Commun.">
        <title>Lucilia cuprina genome unlocks parasitic fly biology to underpin future interventions.</title>
        <authorList>
            <person name="Anstead C.A."/>
            <person name="Korhonen P.K."/>
            <person name="Young N.D."/>
            <person name="Hall R.S."/>
            <person name="Jex A.R."/>
            <person name="Murali S.C."/>
            <person name="Hughes D.S."/>
            <person name="Lee S.F."/>
            <person name="Perry T."/>
            <person name="Stroehlein A.J."/>
            <person name="Ansell B.R."/>
            <person name="Breugelmans B."/>
            <person name="Hofmann A."/>
            <person name="Qu J."/>
            <person name="Dugan S."/>
            <person name="Lee S.L."/>
            <person name="Chao H."/>
            <person name="Dinh H."/>
            <person name="Han Y."/>
            <person name="Doddapaneni H.V."/>
            <person name="Worley K.C."/>
            <person name="Muzny D.M."/>
            <person name="Ioannidis P."/>
            <person name="Waterhouse R.M."/>
            <person name="Zdobnov E.M."/>
            <person name="James P.J."/>
            <person name="Bagnall N.H."/>
            <person name="Kotze A.C."/>
            <person name="Gibbs R.A."/>
            <person name="Richards S."/>
            <person name="Batterham P."/>
            <person name="Gasser R.B."/>
        </authorList>
    </citation>
    <scope>NUCLEOTIDE SEQUENCE [LARGE SCALE GENOMIC DNA]</scope>
    <source>
        <strain evidence="2 3">LS</strain>
        <tissue evidence="2">Full body</tissue>
    </source>
</reference>